<dbReference type="Proteomes" id="UP000636960">
    <property type="component" value="Unassembled WGS sequence"/>
</dbReference>
<dbReference type="Pfam" id="PF10017">
    <property type="entry name" value="Methyltransf_33"/>
    <property type="match status" value="1"/>
</dbReference>
<organism evidence="2 3">
    <name type="scientific">Paractinoplanes rishiriensis</name>
    <dbReference type="NCBI Taxonomy" id="1050105"/>
    <lineage>
        <taxon>Bacteria</taxon>
        <taxon>Bacillati</taxon>
        <taxon>Actinomycetota</taxon>
        <taxon>Actinomycetes</taxon>
        <taxon>Micromonosporales</taxon>
        <taxon>Micromonosporaceae</taxon>
        <taxon>Paractinoplanes</taxon>
    </lineage>
</organism>
<dbReference type="AlphaFoldDB" id="A0A919K2I0"/>
<feature type="domain" description="Histidine-specific methyltransferase SAM-dependent" evidence="1">
    <location>
        <begin position="76"/>
        <end position="200"/>
    </location>
</feature>
<evidence type="ECO:0000313" key="2">
    <source>
        <dbReference type="EMBL" id="GIE99676.1"/>
    </source>
</evidence>
<gene>
    <name evidence="2" type="ORF">Ari01nite_71410</name>
</gene>
<sequence>MSDTDTDAKVAAYFERPGHRHAVEQGIVDGKLPLKFAYAGSAAHTHDRLARHEGYQAVTGAAANVRETFRSAGLDEVPAIVEIGPGNGLNSMTILRRLGDAKRPPRMLLGLDFSETLLGMAEANFRRELGEVSFTGHVWDVEAEPTAAVDSWRPPETPVPVLLLGNTIGNFEQPSAALGHVRRSMRMGDTLVIGATLRRDGINARSMTEPYRNATFTEAALEPLHACGVSPADVCFTVDYIDDEVVGFAVLRRGLNILGHELPPGHRVRCFVSHRFTPDHIHSIVRAAGLVVGVSRIDEAANHIVVTAAKENSAEGCTS</sequence>
<keyword evidence="3" id="KW-1185">Reference proteome</keyword>
<dbReference type="InterPro" id="IPR029063">
    <property type="entry name" value="SAM-dependent_MTases_sf"/>
</dbReference>
<dbReference type="EMBL" id="BOMV01000076">
    <property type="protein sequence ID" value="GIE99676.1"/>
    <property type="molecule type" value="Genomic_DNA"/>
</dbReference>
<proteinExistence type="predicted"/>
<dbReference type="InterPro" id="IPR019257">
    <property type="entry name" value="MeTrfase_dom"/>
</dbReference>
<protein>
    <recommendedName>
        <fullName evidence="1">Histidine-specific methyltransferase SAM-dependent domain-containing protein</fullName>
    </recommendedName>
</protein>
<evidence type="ECO:0000259" key="1">
    <source>
        <dbReference type="Pfam" id="PF10017"/>
    </source>
</evidence>
<dbReference type="RefSeq" id="WP_203786658.1">
    <property type="nucleotide sequence ID" value="NZ_BOMV01000076.1"/>
</dbReference>
<dbReference type="Gene3D" id="3.40.50.150">
    <property type="entry name" value="Vaccinia Virus protein VP39"/>
    <property type="match status" value="1"/>
</dbReference>
<accession>A0A919K2I0</accession>
<evidence type="ECO:0000313" key="3">
    <source>
        <dbReference type="Proteomes" id="UP000636960"/>
    </source>
</evidence>
<reference evidence="2" key="1">
    <citation type="submission" date="2021-01" db="EMBL/GenBank/DDBJ databases">
        <title>Whole genome shotgun sequence of Actinoplanes rishiriensis NBRC 108556.</title>
        <authorList>
            <person name="Komaki H."/>
            <person name="Tamura T."/>
        </authorList>
    </citation>
    <scope>NUCLEOTIDE SEQUENCE</scope>
    <source>
        <strain evidence="2">NBRC 108556</strain>
    </source>
</reference>
<comment type="caution">
    <text evidence="2">The sequence shown here is derived from an EMBL/GenBank/DDBJ whole genome shotgun (WGS) entry which is preliminary data.</text>
</comment>
<name>A0A919K2I0_9ACTN</name>
<dbReference type="SUPFAM" id="SSF53335">
    <property type="entry name" value="S-adenosyl-L-methionine-dependent methyltransferases"/>
    <property type="match status" value="1"/>
</dbReference>